<comment type="caution">
    <text evidence="2">The sequence shown here is derived from an EMBL/GenBank/DDBJ whole genome shotgun (WGS) entry which is preliminary data.</text>
</comment>
<gene>
    <name evidence="2" type="ORF">GPM918_LOCUS26643</name>
    <name evidence="3" type="ORF">SRO942_LOCUS26842</name>
</gene>
<dbReference type="SUPFAM" id="SSF50129">
    <property type="entry name" value="GroES-like"/>
    <property type="match status" value="1"/>
</dbReference>
<dbReference type="InterPro" id="IPR036397">
    <property type="entry name" value="RNaseH_sf"/>
</dbReference>
<evidence type="ECO:0000313" key="4">
    <source>
        <dbReference type="Proteomes" id="UP000663829"/>
    </source>
</evidence>
<dbReference type="Proteomes" id="UP000681722">
    <property type="component" value="Unassembled WGS sequence"/>
</dbReference>
<dbReference type="Gene3D" id="3.30.420.10">
    <property type="entry name" value="Ribonuclease H-like superfamily/Ribonuclease H"/>
    <property type="match status" value="1"/>
</dbReference>
<sequence>MQSTTQVIQHDTSNDLLVKIHSVGINPFDSMERNGRDATVTVVKIGQGKTQEKYHVGDHIWISADPLRLGTLTEYTICTHDECGLLSENYSTKDKWMELTAVSFGMTTAWTALVTTGKVSTDRESGQNQVSESHPLVTEVIDVEEQKQFADELKLTKKDNCSTLKQSLVLHMNKAATSAGILLTRYQDDIPLKLHEWNVDFAVWCTYKLKKLKTQGSLQYRAGNDRKRKTDAKCSRALGQCIRQSNEVTLHELAEKLRNQCQLTVSTSTISRHLKGLQYENCLPLKTPVLTPEHKKRRAEWAKAHLNDNWKSTIFTDEYFNSGFHSFQRIMNSDYYIEILENNLILNAKQKFNNKWRLQQDNDPKHRCPKTQKWLAANVPHVMDWPSNSPDLNPIENF</sequence>
<dbReference type="OrthoDB" id="48317at2759"/>
<evidence type="ECO:0000259" key="1">
    <source>
        <dbReference type="Pfam" id="PF01498"/>
    </source>
</evidence>
<accession>A0A815ARX2</accession>
<dbReference type="GO" id="GO:0015074">
    <property type="term" value="P:DNA integration"/>
    <property type="evidence" value="ECO:0007669"/>
    <property type="project" value="InterPro"/>
</dbReference>
<reference evidence="2" key="1">
    <citation type="submission" date="2021-02" db="EMBL/GenBank/DDBJ databases">
        <authorList>
            <person name="Nowell W R."/>
        </authorList>
    </citation>
    <scope>NUCLEOTIDE SEQUENCE</scope>
</reference>
<organism evidence="2 4">
    <name type="scientific">Didymodactylos carnosus</name>
    <dbReference type="NCBI Taxonomy" id="1234261"/>
    <lineage>
        <taxon>Eukaryota</taxon>
        <taxon>Metazoa</taxon>
        <taxon>Spiralia</taxon>
        <taxon>Gnathifera</taxon>
        <taxon>Rotifera</taxon>
        <taxon>Eurotatoria</taxon>
        <taxon>Bdelloidea</taxon>
        <taxon>Philodinida</taxon>
        <taxon>Philodinidae</taxon>
        <taxon>Didymodactylos</taxon>
    </lineage>
</organism>
<dbReference type="EMBL" id="CAJOBC010019119">
    <property type="protein sequence ID" value="CAF4040504.1"/>
    <property type="molecule type" value="Genomic_DNA"/>
</dbReference>
<dbReference type="InterPro" id="IPR002492">
    <property type="entry name" value="Transposase_Tc1-like"/>
</dbReference>
<proteinExistence type="predicted"/>
<dbReference type="InterPro" id="IPR015421">
    <property type="entry name" value="PyrdxlP-dep_Trfase_major"/>
</dbReference>
<dbReference type="Gene3D" id="3.40.50.720">
    <property type="entry name" value="NAD(P)-binding Rossmann-like Domain"/>
    <property type="match status" value="1"/>
</dbReference>
<dbReference type="AlphaFoldDB" id="A0A815ARX2"/>
<dbReference type="GO" id="GO:0003677">
    <property type="term" value="F:DNA binding"/>
    <property type="evidence" value="ECO:0007669"/>
    <property type="project" value="InterPro"/>
</dbReference>
<dbReference type="GO" id="GO:0006313">
    <property type="term" value="P:DNA transposition"/>
    <property type="evidence" value="ECO:0007669"/>
    <property type="project" value="InterPro"/>
</dbReference>
<name>A0A815ARX2_9BILA</name>
<dbReference type="Pfam" id="PF01498">
    <property type="entry name" value="HTH_Tnp_Tc3_2"/>
    <property type="match status" value="1"/>
</dbReference>
<evidence type="ECO:0000313" key="3">
    <source>
        <dbReference type="EMBL" id="CAF4040504.1"/>
    </source>
</evidence>
<dbReference type="InterPro" id="IPR011032">
    <property type="entry name" value="GroES-like_sf"/>
</dbReference>
<feature type="domain" description="Transposase Tc1-like" evidence="1">
    <location>
        <begin position="236"/>
        <end position="307"/>
    </location>
</feature>
<dbReference type="Gene3D" id="3.40.640.10">
    <property type="entry name" value="Type I PLP-dependent aspartate aminotransferase-like (Major domain)"/>
    <property type="match status" value="1"/>
</dbReference>
<protein>
    <recommendedName>
        <fullName evidence="1">Transposase Tc1-like domain-containing protein</fullName>
    </recommendedName>
</protein>
<dbReference type="Gene3D" id="3.90.180.10">
    <property type="entry name" value="Medium-chain alcohol dehydrogenases, catalytic domain"/>
    <property type="match status" value="1"/>
</dbReference>
<dbReference type="EMBL" id="CAJNOQ010010818">
    <property type="protein sequence ID" value="CAF1261808.1"/>
    <property type="molecule type" value="Genomic_DNA"/>
</dbReference>
<dbReference type="Proteomes" id="UP000663829">
    <property type="component" value="Unassembled WGS sequence"/>
</dbReference>
<keyword evidence="4" id="KW-1185">Reference proteome</keyword>
<evidence type="ECO:0000313" key="2">
    <source>
        <dbReference type="EMBL" id="CAF1261808.1"/>
    </source>
</evidence>